<protein>
    <submittedName>
        <fullName evidence="3">Uncharacterized protein</fullName>
    </submittedName>
</protein>
<feature type="signal peptide" evidence="1">
    <location>
        <begin position="1"/>
        <end position="28"/>
    </location>
</feature>
<keyword evidence="1" id="KW-0732">Signal</keyword>
<evidence type="ECO:0000256" key="1">
    <source>
        <dbReference type="SAM" id="SignalP"/>
    </source>
</evidence>
<dbReference type="EMBL" id="NIVC01001976">
    <property type="protein sequence ID" value="PAA62070.1"/>
    <property type="molecule type" value="Genomic_DNA"/>
</dbReference>
<evidence type="ECO:0000313" key="3">
    <source>
        <dbReference type="EMBL" id="PAA92554.1"/>
    </source>
</evidence>
<accession>A0A267H4D4</accession>
<sequence length="164" mass="17187">MTVERLQCVAKADGQKLLFLLLLLTVAARLPGRTAAYAGIAGSGKLSCEGEGAVCFTQAACCENYSCLRASQASYGRCAPNQADMRLAEDAALTDSADDSSGAFSCSSDSDCPSGQCCKASTSSPVPIGGRMSCGNCERQSRLLESLFEQYYSAFKRSGKGEDN</sequence>
<keyword evidence="4" id="KW-1185">Reference proteome</keyword>
<evidence type="ECO:0000313" key="2">
    <source>
        <dbReference type="EMBL" id="PAA62070.1"/>
    </source>
</evidence>
<proteinExistence type="predicted"/>
<feature type="chain" id="PRO_5011916249" evidence="1">
    <location>
        <begin position="29"/>
        <end position="164"/>
    </location>
</feature>
<dbReference type="EMBL" id="NIVC01000046">
    <property type="protein sequence ID" value="PAA92554.1"/>
    <property type="molecule type" value="Genomic_DNA"/>
</dbReference>
<dbReference type="AlphaFoldDB" id="A0A267H4D4"/>
<name>A0A267H4D4_9PLAT</name>
<evidence type="ECO:0000313" key="4">
    <source>
        <dbReference type="Proteomes" id="UP000215902"/>
    </source>
</evidence>
<dbReference type="Proteomes" id="UP000215902">
    <property type="component" value="Unassembled WGS sequence"/>
</dbReference>
<comment type="caution">
    <text evidence="3">The sequence shown here is derived from an EMBL/GenBank/DDBJ whole genome shotgun (WGS) entry which is preliminary data.</text>
</comment>
<gene>
    <name evidence="2" type="ORF">BOX15_Mlig015013g2</name>
    <name evidence="3" type="ORF">BOX15_Mlig015013g3</name>
</gene>
<organism evidence="3 4">
    <name type="scientific">Macrostomum lignano</name>
    <dbReference type="NCBI Taxonomy" id="282301"/>
    <lineage>
        <taxon>Eukaryota</taxon>
        <taxon>Metazoa</taxon>
        <taxon>Spiralia</taxon>
        <taxon>Lophotrochozoa</taxon>
        <taxon>Platyhelminthes</taxon>
        <taxon>Rhabditophora</taxon>
        <taxon>Macrostomorpha</taxon>
        <taxon>Macrostomida</taxon>
        <taxon>Macrostomidae</taxon>
        <taxon>Macrostomum</taxon>
    </lineage>
</organism>
<reference evidence="3 4" key="1">
    <citation type="submission" date="2017-06" db="EMBL/GenBank/DDBJ databases">
        <title>A platform for efficient transgenesis in Macrostomum lignano, a flatworm model organism for stem cell research.</title>
        <authorList>
            <person name="Berezikov E."/>
        </authorList>
    </citation>
    <scope>NUCLEOTIDE SEQUENCE [LARGE SCALE GENOMIC DNA]</scope>
    <source>
        <strain evidence="3">DV1</strain>
        <tissue evidence="3">Whole organism</tissue>
    </source>
</reference>